<comment type="caution">
    <text evidence="2">The sequence shown here is derived from an EMBL/GenBank/DDBJ whole genome shotgun (WGS) entry which is preliminary data.</text>
</comment>
<keyword evidence="3" id="KW-1185">Reference proteome</keyword>
<dbReference type="RefSeq" id="WP_189491796.1">
    <property type="nucleotide sequence ID" value="NZ_BMZO01000010.1"/>
</dbReference>
<dbReference type="PIRSF" id="PIRSF033239">
    <property type="entry name" value="ExoD"/>
    <property type="match status" value="1"/>
</dbReference>
<keyword evidence="2" id="KW-0813">Transport</keyword>
<reference evidence="2" key="1">
    <citation type="journal article" date="2014" name="Int. J. Syst. Evol. Microbiol.">
        <title>Complete genome sequence of Corynebacterium casei LMG S-19264T (=DSM 44701T), isolated from a smear-ripened cheese.</title>
        <authorList>
            <consortium name="US DOE Joint Genome Institute (JGI-PGF)"/>
            <person name="Walter F."/>
            <person name="Albersmeier A."/>
            <person name="Kalinowski J."/>
            <person name="Ruckert C."/>
        </authorList>
    </citation>
    <scope>NUCLEOTIDE SEQUENCE</scope>
    <source>
        <strain evidence="2">KCTC 42097</strain>
    </source>
</reference>
<dbReference type="Pfam" id="PF06055">
    <property type="entry name" value="ExoD"/>
    <property type="match status" value="1"/>
</dbReference>
<keyword evidence="1" id="KW-1133">Transmembrane helix</keyword>
<keyword evidence="1" id="KW-0472">Membrane</keyword>
<proteinExistence type="predicted"/>
<feature type="transmembrane region" description="Helical" evidence="1">
    <location>
        <begin position="149"/>
        <end position="168"/>
    </location>
</feature>
<feature type="transmembrane region" description="Helical" evidence="1">
    <location>
        <begin position="121"/>
        <end position="143"/>
    </location>
</feature>
<evidence type="ECO:0000313" key="2">
    <source>
        <dbReference type="EMBL" id="GHC77958.1"/>
    </source>
</evidence>
<dbReference type="PANTHER" id="PTHR41795:SF1">
    <property type="entry name" value="EXOPOLYSACCHARIDE SYNTHESIS PROTEIN"/>
    <property type="match status" value="1"/>
</dbReference>
<dbReference type="Proteomes" id="UP000641137">
    <property type="component" value="Unassembled WGS sequence"/>
</dbReference>
<evidence type="ECO:0000313" key="3">
    <source>
        <dbReference type="Proteomes" id="UP000641137"/>
    </source>
</evidence>
<protein>
    <submittedName>
        <fullName evidence="2">Sugar transporter</fullName>
    </submittedName>
</protein>
<keyword evidence="2" id="KW-0762">Sugar transport</keyword>
<dbReference type="PANTHER" id="PTHR41795">
    <property type="entry name" value="EXOPOLYSACCHARIDE SYNTHESIS PROTEIN"/>
    <property type="match status" value="1"/>
</dbReference>
<dbReference type="EMBL" id="BMZO01000010">
    <property type="protein sequence ID" value="GHC77958.1"/>
    <property type="molecule type" value="Genomic_DNA"/>
</dbReference>
<dbReference type="InterPro" id="IPR010331">
    <property type="entry name" value="ExoD"/>
</dbReference>
<sequence>MPEDPRSVSEIIERLDAAAGDDRVSVGLMLDCLGERSFGPFLLVPALIEISPIGGIPGLPTTLAFIILAFSAQMLLRAEHFWLPQFLMRRKMSGGKLRSGLSKLRPVARLLDRWFHGRLRIMVRGPFIAAAALCCMVLCLTVPPLEFFPFASTIPMLVIAMFGLAIMVRDGLLMLVAFCSFAGSAIFVTNLFTGFAA</sequence>
<dbReference type="AlphaFoldDB" id="A0A8J3DUE6"/>
<evidence type="ECO:0000256" key="1">
    <source>
        <dbReference type="SAM" id="Phobius"/>
    </source>
</evidence>
<accession>A0A8J3DUE6</accession>
<feature type="transmembrane region" description="Helical" evidence="1">
    <location>
        <begin position="175"/>
        <end position="196"/>
    </location>
</feature>
<name>A0A8J3DUE6_9HYPH</name>
<reference evidence="2" key="2">
    <citation type="submission" date="2020-09" db="EMBL/GenBank/DDBJ databases">
        <authorList>
            <person name="Sun Q."/>
            <person name="Kim S."/>
        </authorList>
    </citation>
    <scope>NUCLEOTIDE SEQUENCE</scope>
    <source>
        <strain evidence="2">KCTC 42097</strain>
    </source>
</reference>
<keyword evidence="1" id="KW-0812">Transmembrane</keyword>
<organism evidence="2 3">
    <name type="scientific">Limoniibacter endophyticus</name>
    <dbReference type="NCBI Taxonomy" id="1565040"/>
    <lineage>
        <taxon>Bacteria</taxon>
        <taxon>Pseudomonadati</taxon>
        <taxon>Pseudomonadota</taxon>
        <taxon>Alphaproteobacteria</taxon>
        <taxon>Hyphomicrobiales</taxon>
        <taxon>Bartonellaceae</taxon>
        <taxon>Limoniibacter</taxon>
    </lineage>
</organism>
<gene>
    <name evidence="2" type="ORF">GCM10010136_29530</name>
</gene>